<dbReference type="RefSeq" id="WP_378971049.1">
    <property type="nucleotide sequence ID" value="NZ_JBHSWN010000001.1"/>
</dbReference>
<accession>A0ABW2BK69</accession>
<sequence>MRNTSSLQVETAYDPFGEPVTEGVARACTTSAGDRTARRIGGAVFWSLALAILAGRIYASDLPEAHTVLAYATQLVSFN</sequence>
<keyword evidence="3" id="KW-1185">Reference proteome</keyword>
<dbReference type="Proteomes" id="UP001596292">
    <property type="component" value="Unassembled WGS sequence"/>
</dbReference>
<feature type="transmembrane region" description="Helical" evidence="1">
    <location>
        <begin position="40"/>
        <end position="59"/>
    </location>
</feature>
<gene>
    <name evidence="2" type="ORF">ACFQE0_15100</name>
</gene>
<dbReference type="EMBL" id="JBHSWN010000001">
    <property type="protein sequence ID" value="MFC6790824.1"/>
    <property type="molecule type" value="Genomic_DNA"/>
</dbReference>
<keyword evidence="1" id="KW-0812">Transmembrane</keyword>
<name>A0ABW2BK69_9HYPH</name>
<evidence type="ECO:0000313" key="3">
    <source>
        <dbReference type="Proteomes" id="UP001596292"/>
    </source>
</evidence>
<evidence type="ECO:0000256" key="1">
    <source>
        <dbReference type="SAM" id="Phobius"/>
    </source>
</evidence>
<comment type="caution">
    <text evidence="2">The sequence shown here is derived from an EMBL/GenBank/DDBJ whole genome shotgun (WGS) entry which is preliminary data.</text>
</comment>
<keyword evidence="1" id="KW-1133">Transmembrane helix</keyword>
<protein>
    <submittedName>
        <fullName evidence="2">Uncharacterized protein</fullName>
    </submittedName>
</protein>
<reference evidence="3" key="1">
    <citation type="journal article" date="2019" name="Int. J. Syst. Evol. Microbiol.">
        <title>The Global Catalogue of Microorganisms (GCM) 10K type strain sequencing project: providing services to taxonomists for standard genome sequencing and annotation.</title>
        <authorList>
            <consortium name="The Broad Institute Genomics Platform"/>
            <consortium name="The Broad Institute Genome Sequencing Center for Infectious Disease"/>
            <person name="Wu L."/>
            <person name="Ma J."/>
        </authorList>
    </citation>
    <scope>NUCLEOTIDE SEQUENCE [LARGE SCALE GENOMIC DNA]</scope>
    <source>
        <strain evidence="3">CCUG 48316</strain>
    </source>
</reference>
<organism evidence="2 3">
    <name type="scientific">Methylobacterium komagatae</name>
    <dbReference type="NCBI Taxonomy" id="374425"/>
    <lineage>
        <taxon>Bacteria</taxon>
        <taxon>Pseudomonadati</taxon>
        <taxon>Pseudomonadota</taxon>
        <taxon>Alphaproteobacteria</taxon>
        <taxon>Hyphomicrobiales</taxon>
        <taxon>Methylobacteriaceae</taxon>
        <taxon>Methylobacterium</taxon>
    </lineage>
</organism>
<keyword evidence="1" id="KW-0472">Membrane</keyword>
<evidence type="ECO:0000313" key="2">
    <source>
        <dbReference type="EMBL" id="MFC6790824.1"/>
    </source>
</evidence>
<proteinExistence type="predicted"/>